<dbReference type="PIRSF" id="PIRSF000709">
    <property type="entry name" value="6PFK_2-Ptase"/>
    <property type="match status" value="1"/>
</dbReference>
<reference evidence="6 7" key="1">
    <citation type="submission" date="2020-05" db="EMBL/GenBank/DDBJ databases">
        <title>Flexivirga sp. ID2601S isolated from air conditioner.</title>
        <authorList>
            <person name="Kim D.H."/>
        </authorList>
    </citation>
    <scope>NUCLEOTIDE SEQUENCE [LARGE SCALE GENOMIC DNA]</scope>
    <source>
        <strain evidence="6 7">ID2601S</strain>
    </source>
</reference>
<dbReference type="SMART" id="SM00855">
    <property type="entry name" value="PGAM"/>
    <property type="match status" value="1"/>
</dbReference>
<feature type="compositionally biased region" description="Basic and acidic residues" evidence="5">
    <location>
        <begin position="181"/>
        <end position="197"/>
    </location>
</feature>
<keyword evidence="1" id="KW-0324">Glycolysis</keyword>
<dbReference type="EMBL" id="JABENB010000002">
    <property type="protein sequence ID" value="NNG40448.1"/>
    <property type="molecule type" value="Genomic_DNA"/>
</dbReference>
<name>A0A849AMB3_9MICO</name>
<dbReference type="Proteomes" id="UP000557772">
    <property type="component" value="Unassembled WGS sequence"/>
</dbReference>
<sequence length="197" mass="21497">MRTIFLVRHGQSTWNLARRLQGQTPHPPLTDLGRAQAARAAEHLRSALGPQCRPALWTSDLVRARQTADVIGAALGLTPQVSAALREQSIGDLEGRGYGELHPEDHPEGSESLDISEIRWGGGESVLDVHRRLMPFLTGLDDGTHILVSHGDAIRVALAILDGRTHREVDWDSPMPNGVVTRRDWPPATEPDRATGA</sequence>
<accession>A0A849AMB3</accession>
<dbReference type="PROSITE" id="PS00175">
    <property type="entry name" value="PG_MUTASE"/>
    <property type="match status" value="1"/>
</dbReference>
<protein>
    <submittedName>
        <fullName evidence="6">Histidine phosphatase family protein</fullName>
    </submittedName>
</protein>
<feature type="region of interest" description="Disordered" evidence="5">
    <location>
        <begin position="172"/>
        <end position="197"/>
    </location>
</feature>
<feature type="binding site" evidence="4">
    <location>
        <position position="63"/>
    </location>
    <ligand>
        <name>substrate</name>
    </ligand>
</feature>
<evidence type="ECO:0000313" key="7">
    <source>
        <dbReference type="Proteomes" id="UP000557772"/>
    </source>
</evidence>
<feature type="active site" description="Tele-phosphohistidine intermediate" evidence="3">
    <location>
        <position position="9"/>
    </location>
</feature>
<evidence type="ECO:0000256" key="3">
    <source>
        <dbReference type="PIRSR" id="PIRSR613078-1"/>
    </source>
</evidence>
<dbReference type="GO" id="GO:0005737">
    <property type="term" value="C:cytoplasm"/>
    <property type="evidence" value="ECO:0007669"/>
    <property type="project" value="TreeGrafter"/>
</dbReference>
<dbReference type="InterPro" id="IPR029033">
    <property type="entry name" value="His_PPase_superfam"/>
</dbReference>
<dbReference type="Pfam" id="PF00300">
    <property type="entry name" value="His_Phos_1"/>
    <property type="match status" value="1"/>
</dbReference>
<dbReference type="GO" id="GO:0016791">
    <property type="term" value="F:phosphatase activity"/>
    <property type="evidence" value="ECO:0007669"/>
    <property type="project" value="TreeGrafter"/>
</dbReference>
<evidence type="ECO:0000256" key="1">
    <source>
        <dbReference type="ARBA" id="ARBA00023152"/>
    </source>
</evidence>
<proteinExistence type="predicted"/>
<dbReference type="CDD" id="cd07067">
    <property type="entry name" value="HP_PGM_like"/>
    <property type="match status" value="1"/>
</dbReference>
<keyword evidence="7" id="KW-1185">Reference proteome</keyword>
<comment type="caution">
    <text evidence="6">The sequence shown here is derived from an EMBL/GenBank/DDBJ whole genome shotgun (WGS) entry which is preliminary data.</text>
</comment>
<dbReference type="AlphaFoldDB" id="A0A849AMB3"/>
<gene>
    <name evidence="6" type="ORF">HJ588_14360</name>
</gene>
<organism evidence="6 7">
    <name type="scientific">Flexivirga aerilata</name>
    <dbReference type="NCBI Taxonomy" id="1656889"/>
    <lineage>
        <taxon>Bacteria</taxon>
        <taxon>Bacillati</taxon>
        <taxon>Actinomycetota</taxon>
        <taxon>Actinomycetes</taxon>
        <taxon>Micrococcales</taxon>
        <taxon>Dermacoccaceae</taxon>
        <taxon>Flexivirga</taxon>
    </lineage>
</organism>
<feature type="active site" description="Proton donor/acceptor" evidence="3">
    <location>
        <position position="87"/>
    </location>
</feature>
<dbReference type="InterPro" id="IPR001345">
    <property type="entry name" value="PG/BPGM_mutase_AS"/>
</dbReference>
<keyword evidence="2" id="KW-0413">Isomerase</keyword>
<dbReference type="InterPro" id="IPR050275">
    <property type="entry name" value="PGM_Phosphatase"/>
</dbReference>
<evidence type="ECO:0000256" key="2">
    <source>
        <dbReference type="ARBA" id="ARBA00023235"/>
    </source>
</evidence>
<evidence type="ECO:0000313" key="6">
    <source>
        <dbReference type="EMBL" id="NNG40448.1"/>
    </source>
</evidence>
<dbReference type="PANTHER" id="PTHR48100">
    <property type="entry name" value="BROAD-SPECIFICITY PHOSPHATASE YOR283W-RELATED"/>
    <property type="match status" value="1"/>
</dbReference>
<dbReference type="Gene3D" id="3.40.50.1240">
    <property type="entry name" value="Phosphoglycerate mutase-like"/>
    <property type="match status" value="1"/>
</dbReference>
<evidence type="ECO:0000256" key="4">
    <source>
        <dbReference type="PIRSR" id="PIRSR613078-2"/>
    </source>
</evidence>
<dbReference type="PANTHER" id="PTHR48100:SF1">
    <property type="entry name" value="HISTIDINE PHOSPHATASE FAMILY PROTEIN-RELATED"/>
    <property type="match status" value="1"/>
</dbReference>
<dbReference type="InterPro" id="IPR013078">
    <property type="entry name" value="His_Pase_superF_clade-1"/>
</dbReference>
<evidence type="ECO:0000256" key="5">
    <source>
        <dbReference type="SAM" id="MobiDB-lite"/>
    </source>
</evidence>
<feature type="binding site" evidence="4">
    <location>
        <begin position="8"/>
        <end position="15"/>
    </location>
    <ligand>
        <name>substrate</name>
    </ligand>
</feature>
<dbReference type="RefSeq" id="WP_171156726.1">
    <property type="nucleotide sequence ID" value="NZ_JABENB010000002.1"/>
</dbReference>
<dbReference type="SUPFAM" id="SSF53254">
    <property type="entry name" value="Phosphoglycerate mutase-like"/>
    <property type="match status" value="1"/>
</dbReference>